<keyword evidence="2" id="KW-1185">Reference proteome</keyword>
<organism evidence="1 2">
    <name type="scientific">Paramecium sonneborni</name>
    <dbReference type="NCBI Taxonomy" id="65129"/>
    <lineage>
        <taxon>Eukaryota</taxon>
        <taxon>Sar</taxon>
        <taxon>Alveolata</taxon>
        <taxon>Ciliophora</taxon>
        <taxon>Intramacronucleata</taxon>
        <taxon>Oligohymenophorea</taxon>
        <taxon>Peniculida</taxon>
        <taxon>Parameciidae</taxon>
        <taxon>Paramecium</taxon>
    </lineage>
</organism>
<proteinExistence type="predicted"/>
<protein>
    <submittedName>
        <fullName evidence="1">Uncharacterized protein</fullName>
    </submittedName>
</protein>
<name>A0A8S1QLD2_9CILI</name>
<dbReference type="AlphaFoldDB" id="A0A8S1QLD2"/>
<accession>A0A8S1QLD2</accession>
<evidence type="ECO:0000313" key="2">
    <source>
        <dbReference type="Proteomes" id="UP000692954"/>
    </source>
</evidence>
<reference evidence="1" key="1">
    <citation type="submission" date="2021-01" db="EMBL/GenBank/DDBJ databases">
        <authorList>
            <consortium name="Genoscope - CEA"/>
            <person name="William W."/>
        </authorList>
    </citation>
    <scope>NUCLEOTIDE SEQUENCE</scope>
</reference>
<gene>
    <name evidence="1" type="ORF">PSON_ATCC_30995.1.T1110057</name>
</gene>
<comment type="caution">
    <text evidence="1">The sequence shown here is derived from an EMBL/GenBank/DDBJ whole genome shotgun (WGS) entry which is preliminary data.</text>
</comment>
<evidence type="ECO:0000313" key="1">
    <source>
        <dbReference type="EMBL" id="CAD8116492.1"/>
    </source>
</evidence>
<dbReference type="Proteomes" id="UP000692954">
    <property type="component" value="Unassembled WGS sequence"/>
</dbReference>
<sequence>MVKNKIWFRSLISSKNDEVECIKQWILVSTDGF</sequence>
<dbReference type="EMBL" id="CAJJDN010000111">
    <property type="protein sequence ID" value="CAD8116492.1"/>
    <property type="molecule type" value="Genomic_DNA"/>
</dbReference>